<dbReference type="KEGG" id="pmui:G4G71_07145"/>
<organism evidence="1 2">
    <name type="scientific">Pseudomonas multiresinivorans</name>
    <dbReference type="NCBI Taxonomy" id="95301"/>
    <lineage>
        <taxon>Bacteria</taxon>
        <taxon>Pseudomonadati</taxon>
        <taxon>Pseudomonadota</taxon>
        <taxon>Gammaproteobacteria</taxon>
        <taxon>Pseudomonadales</taxon>
        <taxon>Pseudomonadaceae</taxon>
        <taxon>Pseudomonas</taxon>
    </lineage>
</organism>
<dbReference type="AlphaFoldDB" id="A0A7Z3BIW7"/>
<protein>
    <submittedName>
        <fullName evidence="1">DNA-binding protein</fullName>
    </submittedName>
</protein>
<dbReference type="GO" id="GO:0003677">
    <property type="term" value="F:DNA binding"/>
    <property type="evidence" value="ECO:0007669"/>
    <property type="project" value="UniProtKB-KW"/>
</dbReference>
<dbReference type="EMBL" id="CP048833">
    <property type="protein sequence ID" value="QJP07673.1"/>
    <property type="molecule type" value="Genomic_DNA"/>
</dbReference>
<dbReference type="RefSeq" id="WP_081520179.1">
    <property type="nucleotide sequence ID" value="NZ_CP048833.1"/>
</dbReference>
<reference evidence="1 2" key="1">
    <citation type="submission" date="2020-02" db="EMBL/GenBank/DDBJ databases">
        <title>Complete genome sequence of Pseudomonas multiresinivorans ORNL1.</title>
        <authorList>
            <person name="Podar M."/>
        </authorList>
    </citation>
    <scope>NUCLEOTIDE SEQUENCE [LARGE SCALE GENOMIC DNA]</scope>
    <source>
        <strain evidence="2">populi</strain>
    </source>
</reference>
<accession>A0A7Z3BIW7</accession>
<evidence type="ECO:0000313" key="2">
    <source>
        <dbReference type="Proteomes" id="UP000502549"/>
    </source>
</evidence>
<proteinExistence type="predicted"/>
<gene>
    <name evidence="1" type="ORF">G4G71_07145</name>
</gene>
<keyword evidence="1" id="KW-0238">DNA-binding</keyword>
<dbReference type="Proteomes" id="UP000502549">
    <property type="component" value="Chromosome"/>
</dbReference>
<evidence type="ECO:0000313" key="1">
    <source>
        <dbReference type="EMBL" id="QJP07673.1"/>
    </source>
</evidence>
<keyword evidence="2" id="KW-1185">Reference proteome</keyword>
<sequence>MNVEGLNPSQKDLSSPPPVMPWREFADWIRMGDRHDVVWGWIRNGYIPHEKVGKHVLVNVALFTSQLMEKEMPL</sequence>
<name>A0A7Z3BIW7_9PSED</name>